<sequence>MQRQRVQSSALSSVGYDPESRILELEFKESGDVWQYFGFPLATYKRFIESASLGHFFSKSIKGRYPELKVHYAHFH</sequence>
<protein>
    <submittedName>
        <fullName evidence="2">KTSC domain-containing protein</fullName>
    </submittedName>
</protein>
<dbReference type="EMBL" id="CP032869">
    <property type="protein sequence ID" value="AYL97191.1"/>
    <property type="molecule type" value="Genomic_DNA"/>
</dbReference>
<reference evidence="2 3" key="1">
    <citation type="submission" date="2018-10" db="EMBL/GenBank/DDBJ databases">
        <title>Genome sequencing of Mucilaginibacter sp. HYN0043.</title>
        <authorList>
            <person name="Kim M."/>
            <person name="Yi H."/>
        </authorList>
    </citation>
    <scope>NUCLEOTIDE SEQUENCE [LARGE SCALE GENOMIC DNA]</scope>
    <source>
        <strain evidence="2 3">HYN0043</strain>
    </source>
</reference>
<evidence type="ECO:0000313" key="2">
    <source>
        <dbReference type="EMBL" id="AYL97191.1"/>
    </source>
</evidence>
<dbReference type="KEGG" id="muh:HYN43_018590"/>
<dbReference type="InterPro" id="IPR025309">
    <property type="entry name" value="KTSC_dom"/>
</dbReference>
<accession>A0A494VSZ6</accession>
<dbReference type="RefSeq" id="WP_119410768.1">
    <property type="nucleotide sequence ID" value="NZ_CP032869.1"/>
</dbReference>
<evidence type="ECO:0000313" key="3">
    <source>
        <dbReference type="Proteomes" id="UP000270046"/>
    </source>
</evidence>
<dbReference type="OrthoDB" id="8450910at2"/>
<name>A0A494VSZ6_9SPHI</name>
<dbReference type="AlphaFoldDB" id="A0A494VSZ6"/>
<feature type="domain" description="KTSC" evidence="1">
    <location>
        <begin position="7"/>
        <end position="65"/>
    </location>
</feature>
<evidence type="ECO:0000259" key="1">
    <source>
        <dbReference type="Pfam" id="PF13619"/>
    </source>
</evidence>
<dbReference type="Pfam" id="PF13619">
    <property type="entry name" value="KTSC"/>
    <property type="match status" value="1"/>
</dbReference>
<gene>
    <name evidence="2" type="ORF">HYN43_018590</name>
</gene>
<dbReference type="Proteomes" id="UP000270046">
    <property type="component" value="Chromosome"/>
</dbReference>
<proteinExistence type="predicted"/>
<organism evidence="2 3">
    <name type="scientific">Mucilaginibacter celer</name>
    <dbReference type="NCBI Taxonomy" id="2305508"/>
    <lineage>
        <taxon>Bacteria</taxon>
        <taxon>Pseudomonadati</taxon>
        <taxon>Bacteroidota</taxon>
        <taxon>Sphingobacteriia</taxon>
        <taxon>Sphingobacteriales</taxon>
        <taxon>Sphingobacteriaceae</taxon>
        <taxon>Mucilaginibacter</taxon>
    </lineage>
</organism>
<keyword evidence="3" id="KW-1185">Reference proteome</keyword>